<dbReference type="EMBL" id="MECQ01000001">
    <property type="protein sequence ID" value="ODV55437.1"/>
    <property type="molecule type" value="Genomic_DNA"/>
</dbReference>
<dbReference type="RefSeq" id="WP_069480523.1">
    <property type="nucleotide sequence ID" value="NZ_JBGOGZ010000002.1"/>
</dbReference>
<name>A0A1E4R4Q2_9BACI</name>
<dbReference type="AlphaFoldDB" id="A0A1E4R4Q2"/>
<reference evidence="1 2" key="1">
    <citation type="submission" date="2016-09" db="EMBL/GenBank/DDBJ databases">
        <title>Draft genome sequence of the soil isolate, Lysinibacillus fusiformis M5, a potential hypoxanthine producer.</title>
        <authorList>
            <person name="Gallegos-Monterrosa R."/>
            <person name="Maroti G."/>
            <person name="Balint B."/>
            <person name="Kovacs A.T."/>
        </authorList>
    </citation>
    <scope>NUCLEOTIDE SEQUENCE [LARGE SCALE GENOMIC DNA]</scope>
    <source>
        <strain evidence="1 2">M5</strain>
    </source>
</reference>
<proteinExistence type="predicted"/>
<organism evidence="1 2">
    <name type="scientific">Lysinibacillus fusiformis</name>
    <dbReference type="NCBI Taxonomy" id="28031"/>
    <lineage>
        <taxon>Bacteria</taxon>
        <taxon>Bacillati</taxon>
        <taxon>Bacillota</taxon>
        <taxon>Bacilli</taxon>
        <taxon>Bacillales</taxon>
        <taxon>Bacillaceae</taxon>
        <taxon>Lysinibacillus</taxon>
    </lineage>
</organism>
<dbReference type="InterPro" id="IPR021686">
    <property type="entry name" value="DUF3268"/>
</dbReference>
<dbReference type="Proteomes" id="UP000094784">
    <property type="component" value="Unassembled WGS sequence"/>
</dbReference>
<evidence type="ECO:0000313" key="2">
    <source>
        <dbReference type="Proteomes" id="UP000094784"/>
    </source>
</evidence>
<comment type="caution">
    <text evidence="1">The sequence shown here is derived from an EMBL/GenBank/DDBJ whole genome shotgun (WGS) entry which is preliminary data.</text>
</comment>
<dbReference type="Pfam" id="PF11672">
    <property type="entry name" value="DUF3268"/>
    <property type="match status" value="1"/>
</dbReference>
<dbReference type="OrthoDB" id="1028010at2"/>
<accession>A0A1E4R4Q2</accession>
<gene>
    <name evidence="1" type="ORF">BG258_05735</name>
</gene>
<protein>
    <submittedName>
        <fullName evidence="1">Uncharacterized protein</fullName>
    </submittedName>
</protein>
<sequence length="121" mass="13892">MICGYCGNEAEFMSSKEFYGQDYGVNMYVCKPCDAYVGTHGKGKTPLGTLANKRLRSMRKTAHSMFDPLWKGKYRKMGRGKAYQVMQELMNLPPEKAHIGMMDEEQCYELIQKLKAYRGLI</sequence>
<evidence type="ECO:0000313" key="1">
    <source>
        <dbReference type="EMBL" id="ODV55437.1"/>
    </source>
</evidence>